<sequence>MAAAAPLPVGRKEEEAHEENLKQIEAGKKKAQKEAEKEANQDRTPCKIEKRVCGQITKITIALQMICAKRVIIYSSTNADAPGKCKFSQKHPMVTQMHEFLVVVLCLHDQ</sequence>
<organism evidence="2 3">
    <name type="scientific">Eragrostis curvula</name>
    <name type="common">weeping love grass</name>
    <dbReference type="NCBI Taxonomy" id="38414"/>
    <lineage>
        <taxon>Eukaryota</taxon>
        <taxon>Viridiplantae</taxon>
        <taxon>Streptophyta</taxon>
        <taxon>Embryophyta</taxon>
        <taxon>Tracheophyta</taxon>
        <taxon>Spermatophyta</taxon>
        <taxon>Magnoliopsida</taxon>
        <taxon>Liliopsida</taxon>
        <taxon>Poales</taxon>
        <taxon>Poaceae</taxon>
        <taxon>PACMAD clade</taxon>
        <taxon>Chloridoideae</taxon>
        <taxon>Eragrostideae</taxon>
        <taxon>Eragrostidinae</taxon>
        <taxon>Eragrostis</taxon>
    </lineage>
</organism>
<dbReference type="AlphaFoldDB" id="A0A5J9WLF8"/>
<feature type="region of interest" description="Disordered" evidence="1">
    <location>
        <begin position="1"/>
        <end position="20"/>
    </location>
</feature>
<proteinExistence type="predicted"/>
<evidence type="ECO:0000256" key="1">
    <source>
        <dbReference type="SAM" id="MobiDB-lite"/>
    </source>
</evidence>
<name>A0A5J9WLF8_9POAL</name>
<accession>A0A5J9WLF8</accession>
<evidence type="ECO:0000313" key="2">
    <source>
        <dbReference type="EMBL" id="TVU49552.1"/>
    </source>
</evidence>
<feature type="non-terminal residue" evidence="2">
    <location>
        <position position="110"/>
    </location>
</feature>
<gene>
    <name evidence="2" type="ORF">EJB05_00865</name>
</gene>
<feature type="non-terminal residue" evidence="2">
    <location>
        <position position="1"/>
    </location>
</feature>
<dbReference type="Gramene" id="TVU49552">
    <property type="protein sequence ID" value="TVU49552"/>
    <property type="gene ID" value="EJB05_00865"/>
</dbReference>
<dbReference type="Proteomes" id="UP000324897">
    <property type="component" value="Chromosome 6"/>
</dbReference>
<keyword evidence="3" id="KW-1185">Reference proteome</keyword>
<comment type="caution">
    <text evidence="2">The sequence shown here is derived from an EMBL/GenBank/DDBJ whole genome shotgun (WGS) entry which is preliminary data.</text>
</comment>
<protein>
    <submittedName>
        <fullName evidence="2">Uncharacterized protein</fullName>
    </submittedName>
</protein>
<reference evidence="2 3" key="1">
    <citation type="journal article" date="2019" name="Sci. Rep.">
        <title>A high-quality genome of Eragrostis curvula grass provides insights into Poaceae evolution and supports new strategies to enhance forage quality.</title>
        <authorList>
            <person name="Carballo J."/>
            <person name="Santos B.A.C.M."/>
            <person name="Zappacosta D."/>
            <person name="Garbus I."/>
            <person name="Selva J.P."/>
            <person name="Gallo C.A."/>
            <person name="Diaz A."/>
            <person name="Albertini E."/>
            <person name="Caccamo M."/>
            <person name="Echenique V."/>
        </authorList>
    </citation>
    <scope>NUCLEOTIDE SEQUENCE [LARGE SCALE GENOMIC DNA]</scope>
    <source>
        <strain evidence="3">cv. Victoria</strain>
        <tissue evidence="2">Leaf</tissue>
    </source>
</reference>
<evidence type="ECO:0000313" key="3">
    <source>
        <dbReference type="Proteomes" id="UP000324897"/>
    </source>
</evidence>
<feature type="compositionally biased region" description="Basic and acidic residues" evidence="1">
    <location>
        <begin position="10"/>
        <end position="20"/>
    </location>
</feature>
<dbReference type="EMBL" id="RWGY01000002">
    <property type="protein sequence ID" value="TVU49552.1"/>
    <property type="molecule type" value="Genomic_DNA"/>
</dbReference>